<dbReference type="GeneTree" id="ENSGT00860000136289"/>
<reference evidence="2" key="1">
    <citation type="journal article" date="2002" name="Science">
        <title>The draft genome of Ciona intestinalis: insights into chordate and vertebrate origins.</title>
        <authorList>
            <person name="Dehal P."/>
            <person name="Satou Y."/>
            <person name="Campbell R.K."/>
            <person name="Chapman J."/>
            <person name="Degnan B."/>
            <person name="De Tomaso A."/>
            <person name="Davidson B."/>
            <person name="Di Gregorio A."/>
            <person name="Gelpke M."/>
            <person name="Goodstein D.M."/>
            <person name="Harafuji N."/>
            <person name="Hastings K.E."/>
            <person name="Ho I."/>
            <person name="Hotta K."/>
            <person name="Huang W."/>
            <person name="Kawashima T."/>
            <person name="Lemaire P."/>
            <person name="Martinez D."/>
            <person name="Meinertzhagen I.A."/>
            <person name="Necula S."/>
            <person name="Nonaka M."/>
            <person name="Putnam N."/>
            <person name="Rash S."/>
            <person name="Saiga H."/>
            <person name="Satake M."/>
            <person name="Terry A."/>
            <person name="Yamada L."/>
            <person name="Wang H.G."/>
            <person name="Awazu S."/>
            <person name="Azumi K."/>
            <person name="Boore J."/>
            <person name="Branno M."/>
            <person name="Chin-Bow S."/>
            <person name="DeSantis R."/>
            <person name="Doyle S."/>
            <person name="Francino P."/>
            <person name="Keys D.N."/>
            <person name="Haga S."/>
            <person name="Hayashi H."/>
            <person name="Hino K."/>
            <person name="Imai K.S."/>
            <person name="Inaba K."/>
            <person name="Kano S."/>
            <person name="Kobayashi K."/>
            <person name="Kobayashi M."/>
            <person name="Lee B.I."/>
            <person name="Makabe K.W."/>
            <person name="Manohar C."/>
            <person name="Matassi G."/>
            <person name="Medina M."/>
            <person name="Mochizuki Y."/>
            <person name="Mount S."/>
            <person name="Morishita T."/>
            <person name="Miura S."/>
            <person name="Nakayama A."/>
            <person name="Nishizaka S."/>
            <person name="Nomoto H."/>
            <person name="Ohta F."/>
            <person name="Oishi K."/>
            <person name="Rigoutsos I."/>
            <person name="Sano M."/>
            <person name="Sasaki A."/>
            <person name="Sasakura Y."/>
            <person name="Shoguchi E."/>
            <person name="Shin-i T."/>
            <person name="Spagnuolo A."/>
            <person name="Stainier D."/>
            <person name="Suzuki M.M."/>
            <person name="Tassy O."/>
            <person name="Takatori N."/>
            <person name="Tokuoka M."/>
            <person name="Yagi K."/>
            <person name="Yoshizaki F."/>
            <person name="Wada S."/>
            <person name="Zhang C."/>
            <person name="Hyatt P.D."/>
            <person name="Larimer F."/>
            <person name="Detter C."/>
            <person name="Doggett N."/>
            <person name="Glavina T."/>
            <person name="Hawkins T."/>
            <person name="Richardson P."/>
            <person name="Lucas S."/>
            <person name="Kohara Y."/>
            <person name="Levine M."/>
            <person name="Satoh N."/>
            <person name="Rokhsar D.S."/>
        </authorList>
    </citation>
    <scope>NUCLEOTIDE SEQUENCE [LARGE SCALE GENOMIC DNA]</scope>
</reference>
<organism evidence="1 2">
    <name type="scientific">Ciona intestinalis</name>
    <name type="common">Transparent sea squirt</name>
    <name type="synonym">Ascidia intestinalis</name>
    <dbReference type="NCBI Taxonomy" id="7719"/>
    <lineage>
        <taxon>Eukaryota</taxon>
        <taxon>Metazoa</taxon>
        <taxon>Chordata</taxon>
        <taxon>Tunicata</taxon>
        <taxon>Ascidiacea</taxon>
        <taxon>Phlebobranchia</taxon>
        <taxon>Cionidae</taxon>
        <taxon>Ciona</taxon>
    </lineage>
</organism>
<dbReference type="EMBL" id="EAAA01002597">
    <property type="status" value="NOT_ANNOTATED_CDS"/>
    <property type="molecule type" value="Genomic_DNA"/>
</dbReference>
<reference evidence="1" key="3">
    <citation type="submission" date="2025-08" db="UniProtKB">
        <authorList>
            <consortium name="Ensembl"/>
        </authorList>
    </citation>
    <scope>IDENTIFICATION</scope>
</reference>
<dbReference type="OMA" id="CGDCEIF"/>
<dbReference type="Proteomes" id="UP000008144">
    <property type="component" value="Chromosome 8"/>
</dbReference>
<proteinExistence type="predicted"/>
<dbReference type="AlphaFoldDB" id="H2XXT8"/>
<evidence type="ECO:0000313" key="1">
    <source>
        <dbReference type="Ensembl" id="ENSCINP00000034472.1"/>
    </source>
</evidence>
<sequence length="189" mass="21404">MLKCGVQCGDCEIFVEKIMPECGHTQTMKCGVNPQNFSCLLPCTKVLPCGHRCMLKCGVQCGDCEIFVEKTMPECGHQQEMPCHIDATLLKCYFLCDKLMSCGHTHMNARCHKTTCDKIMIQVYNRCKHRHVVPCYLHEESFPCRAACDMPLICGHACTEYCGEPCPILCNVCLQDPECRNRILVKQFV</sequence>
<name>H2XXT8_CIOIN</name>
<evidence type="ECO:0000313" key="2">
    <source>
        <dbReference type="Proteomes" id="UP000008144"/>
    </source>
</evidence>
<protein>
    <submittedName>
        <fullName evidence="1">Uncharacterized protein</fullName>
    </submittedName>
</protein>
<dbReference type="HOGENOM" id="CLU_1434018_0_0_1"/>
<dbReference type="Ensembl" id="ENSCINT00000031022.1">
    <property type="protein sequence ID" value="ENSCINP00000034472.1"/>
    <property type="gene ID" value="ENSCING00000019663.1"/>
</dbReference>
<accession>H2XXT8</accession>
<dbReference type="InParanoid" id="H2XXT8"/>
<keyword evidence="2" id="KW-1185">Reference proteome</keyword>
<reference evidence="1" key="2">
    <citation type="journal article" date="2008" name="Genome Biol.">
        <title>Improved genome assembly and evidence-based global gene model set for the chordate Ciona intestinalis: new insight into intron and operon populations.</title>
        <authorList>
            <person name="Satou Y."/>
            <person name="Mineta K."/>
            <person name="Ogasawara M."/>
            <person name="Sasakura Y."/>
            <person name="Shoguchi E."/>
            <person name="Ueno K."/>
            <person name="Yamada L."/>
            <person name="Matsumoto J."/>
            <person name="Wasserscheid J."/>
            <person name="Dewar K."/>
            <person name="Wiley G.B."/>
            <person name="Macmil S.L."/>
            <person name="Roe B.A."/>
            <person name="Zeller R.W."/>
            <person name="Hastings K.E."/>
            <person name="Lemaire P."/>
            <person name="Lindquist E."/>
            <person name="Endo T."/>
            <person name="Hotta K."/>
            <person name="Inaba K."/>
        </authorList>
    </citation>
    <scope>NUCLEOTIDE SEQUENCE [LARGE SCALE GENOMIC DNA]</scope>
    <source>
        <strain evidence="1">wild type</strain>
    </source>
</reference>
<reference evidence="1" key="4">
    <citation type="submission" date="2025-09" db="UniProtKB">
        <authorList>
            <consortium name="Ensembl"/>
        </authorList>
    </citation>
    <scope>IDENTIFICATION</scope>
</reference>